<dbReference type="InterPro" id="IPR011545">
    <property type="entry name" value="DEAD/DEAH_box_helicase_dom"/>
</dbReference>
<protein>
    <submittedName>
        <fullName evidence="11">ATP-dependent RNA helicase DeaD</fullName>
        <ecNumber evidence="11">3.6.4.13</ecNumber>
    </submittedName>
</protein>
<evidence type="ECO:0000259" key="10">
    <source>
        <dbReference type="PROSITE" id="PS51195"/>
    </source>
</evidence>
<feature type="domain" description="Helicase ATP-binding" evidence="8">
    <location>
        <begin position="33"/>
        <end position="211"/>
    </location>
</feature>
<dbReference type="SUPFAM" id="SSF52540">
    <property type="entry name" value="P-loop containing nucleoside triphosphate hydrolases"/>
    <property type="match status" value="1"/>
</dbReference>
<dbReference type="PANTHER" id="PTHR47959:SF13">
    <property type="entry name" value="ATP-DEPENDENT RNA HELICASE RHLE"/>
    <property type="match status" value="1"/>
</dbReference>
<evidence type="ECO:0000256" key="6">
    <source>
        <dbReference type="RuleBase" id="RU000492"/>
    </source>
</evidence>
<dbReference type="PROSITE" id="PS51194">
    <property type="entry name" value="HELICASE_CTER"/>
    <property type="match status" value="1"/>
</dbReference>
<dbReference type="Pfam" id="PF00271">
    <property type="entry name" value="Helicase_C"/>
    <property type="match status" value="1"/>
</dbReference>
<accession>A0A8J7URH0</accession>
<dbReference type="EMBL" id="JAGGMV010000003">
    <property type="protein sequence ID" value="MBP2201793.1"/>
    <property type="molecule type" value="Genomic_DNA"/>
</dbReference>
<evidence type="ECO:0000256" key="1">
    <source>
        <dbReference type="ARBA" id="ARBA00022741"/>
    </source>
</evidence>
<dbReference type="InterPro" id="IPR014014">
    <property type="entry name" value="RNA_helicase_DEAD_Q_motif"/>
</dbReference>
<keyword evidence="3 6" id="KW-0347">Helicase</keyword>
<dbReference type="GO" id="GO:0005829">
    <property type="term" value="C:cytosol"/>
    <property type="evidence" value="ECO:0007669"/>
    <property type="project" value="TreeGrafter"/>
</dbReference>
<dbReference type="Proteomes" id="UP000740329">
    <property type="component" value="Unassembled WGS sequence"/>
</dbReference>
<comment type="caution">
    <text evidence="11">The sequence shown here is derived from an EMBL/GenBank/DDBJ whole genome shotgun (WGS) entry which is preliminary data.</text>
</comment>
<comment type="similarity">
    <text evidence="6">Belongs to the DEAD box helicase family.</text>
</comment>
<evidence type="ECO:0000313" key="11">
    <source>
        <dbReference type="EMBL" id="MBP2201793.1"/>
    </source>
</evidence>
<dbReference type="EC" id="3.6.4.13" evidence="11"/>
<feature type="short sequence motif" description="Q motif" evidence="5">
    <location>
        <begin position="1"/>
        <end position="29"/>
    </location>
</feature>
<dbReference type="OrthoDB" id="4631at2157"/>
<dbReference type="Gene3D" id="3.40.50.300">
    <property type="entry name" value="P-loop containing nucleotide triphosphate hydrolases"/>
    <property type="match status" value="2"/>
</dbReference>
<feature type="domain" description="DEAD-box RNA helicase Q" evidence="10">
    <location>
        <begin position="1"/>
        <end position="29"/>
    </location>
</feature>
<dbReference type="InterPro" id="IPR000629">
    <property type="entry name" value="RNA-helicase_DEAD-box_CS"/>
</dbReference>
<evidence type="ECO:0000256" key="3">
    <source>
        <dbReference type="ARBA" id="ARBA00022806"/>
    </source>
</evidence>
<evidence type="ECO:0000256" key="4">
    <source>
        <dbReference type="ARBA" id="ARBA00022840"/>
    </source>
</evidence>
<dbReference type="AlphaFoldDB" id="A0A8J7URH0"/>
<dbReference type="Pfam" id="PF03880">
    <property type="entry name" value="DbpA"/>
    <property type="match status" value="1"/>
</dbReference>
<feature type="domain" description="Helicase C-terminal" evidence="9">
    <location>
        <begin position="222"/>
        <end position="384"/>
    </location>
</feature>
<dbReference type="GO" id="GO:0140097">
    <property type="term" value="F:catalytic activity, acting on DNA"/>
    <property type="evidence" value="ECO:0007669"/>
    <property type="project" value="UniProtKB-ARBA"/>
</dbReference>
<dbReference type="Gene3D" id="3.30.70.330">
    <property type="match status" value="1"/>
</dbReference>
<dbReference type="CDD" id="cd00268">
    <property type="entry name" value="DEADc"/>
    <property type="match status" value="1"/>
</dbReference>
<dbReference type="GO" id="GO:0003676">
    <property type="term" value="F:nucleic acid binding"/>
    <property type="evidence" value="ECO:0007669"/>
    <property type="project" value="InterPro"/>
</dbReference>
<dbReference type="GO" id="GO:0016787">
    <property type="term" value="F:hydrolase activity"/>
    <property type="evidence" value="ECO:0007669"/>
    <property type="project" value="UniProtKB-KW"/>
</dbReference>
<dbReference type="CDD" id="cd18787">
    <property type="entry name" value="SF2_C_DEAD"/>
    <property type="match status" value="1"/>
</dbReference>
<evidence type="ECO:0000256" key="2">
    <source>
        <dbReference type="ARBA" id="ARBA00022801"/>
    </source>
</evidence>
<keyword evidence="2 6" id="KW-0378">Hydrolase</keyword>
<dbReference type="CDD" id="cd12252">
    <property type="entry name" value="RRM_DbpA"/>
    <property type="match status" value="1"/>
</dbReference>
<dbReference type="PROSITE" id="PS51195">
    <property type="entry name" value="Q_MOTIF"/>
    <property type="match status" value="1"/>
</dbReference>
<evidence type="ECO:0000256" key="5">
    <source>
        <dbReference type="PROSITE-ProRule" id="PRU00552"/>
    </source>
</evidence>
<evidence type="ECO:0000313" key="12">
    <source>
        <dbReference type="Proteomes" id="UP000740329"/>
    </source>
</evidence>
<reference evidence="11" key="1">
    <citation type="submission" date="2021-03" db="EMBL/GenBank/DDBJ databases">
        <title>Genomic Encyclopedia of Type Strains, Phase IV (KMG-V): Genome sequencing to study the core and pangenomes of soil and plant-associated prokaryotes.</title>
        <authorList>
            <person name="Whitman W."/>
        </authorList>
    </citation>
    <scope>NUCLEOTIDE SEQUENCE</scope>
    <source>
        <strain evidence="11">C4</strain>
    </source>
</reference>
<dbReference type="RefSeq" id="WP_209591310.1">
    <property type="nucleotide sequence ID" value="NZ_JAGGMU010000003.1"/>
</dbReference>
<dbReference type="InterPro" id="IPR044742">
    <property type="entry name" value="DEAD/DEAH_RhlB"/>
</dbReference>
<gene>
    <name evidence="11" type="ORF">J3E07_001218</name>
</gene>
<dbReference type="SMART" id="SM00487">
    <property type="entry name" value="DEXDc"/>
    <property type="match status" value="1"/>
</dbReference>
<dbReference type="PROSITE" id="PS51192">
    <property type="entry name" value="HELICASE_ATP_BIND_1"/>
    <property type="match status" value="1"/>
</dbReference>
<dbReference type="Pfam" id="PF00270">
    <property type="entry name" value="DEAD"/>
    <property type="match status" value="1"/>
</dbReference>
<dbReference type="SMART" id="SM00490">
    <property type="entry name" value="HELICc"/>
    <property type="match status" value="1"/>
</dbReference>
<evidence type="ECO:0000259" key="9">
    <source>
        <dbReference type="PROSITE" id="PS51194"/>
    </source>
</evidence>
<dbReference type="InterPro" id="IPR050079">
    <property type="entry name" value="DEAD_box_RNA_helicase"/>
</dbReference>
<dbReference type="InterPro" id="IPR001650">
    <property type="entry name" value="Helicase_C-like"/>
</dbReference>
<dbReference type="InterPro" id="IPR005580">
    <property type="entry name" value="DbpA/CsdA_RNA-bd_dom"/>
</dbReference>
<evidence type="ECO:0000256" key="7">
    <source>
        <dbReference type="SAM" id="MobiDB-lite"/>
    </source>
</evidence>
<feature type="compositionally biased region" description="Basic and acidic residues" evidence="7">
    <location>
        <begin position="460"/>
        <end position="508"/>
    </location>
</feature>
<keyword evidence="1 6" id="KW-0547">Nucleotide-binding</keyword>
<dbReference type="PROSITE" id="PS00039">
    <property type="entry name" value="DEAD_ATP_HELICASE"/>
    <property type="match status" value="1"/>
</dbReference>
<evidence type="ECO:0000259" key="8">
    <source>
        <dbReference type="PROSITE" id="PS51192"/>
    </source>
</evidence>
<dbReference type="GO" id="GO:0005524">
    <property type="term" value="F:ATP binding"/>
    <property type="evidence" value="ECO:0007669"/>
    <property type="project" value="UniProtKB-KW"/>
</dbReference>
<proteinExistence type="inferred from homology"/>
<organism evidence="11 12">
    <name type="scientific">Methanococcus voltae</name>
    <dbReference type="NCBI Taxonomy" id="2188"/>
    <lineage>
        <taxon>Archaea</taxon>
        <taxon>Methanobacteriati</taxon>
        <taxon>Methanobacteriota</taxon>
        <taxon>Methanomada group</taxon>
        <taxon>Methanococci</taxon>
        <taxon>Methanococcales</taxon>
        <taxon>Methanococcaceae</taxon>
        <taxon>Methanococcus</taxon>
    </lineage>
</organism>
<sequence>MEFRDLNISESILERLDEKGFKEPTQIQEKAIPIVLDTELDVVGQAQTGTGKTLAFGLPILQKIQEKIQEEGRKNKKAVKAIILTPTRELALQVHDEIDSVNNGNRLRLCTVYGGSSIEKQINKLRNGVDIVIGTPGRVIDHLGRRTLKLNDIDFLVLDEADEMLNLGFIDDVEEIMSKCKPDCRKLLFSATLPKSIMELVELHMGEYETIRVKSKALTTELTEQIYYEVKEHDKFELLRRIIDKEPGFYGLVFCKTKADVDQLMRRLNDENYSSEALHGDMNQKQRELALSRFKSHKIDIMIATDVAARGIDINELTHVINYDIPQNPEAYVHRIGRTGRAGNKGTAITFVEPREFRRFKYIMKISKSDAKKEKIPDVTEIVELTKNNIIEKLKQIIQAENEGNSEDADNLENYEFENLEIVDELVELADSKIIIDKLISQLFKEELNRKSYGRIGDYGTRRGNDRNDRNDRDRRDGRRNDRNDRDRRDGRRNDRNDRDRRDSRRSNDGGSRLFVALGSIDNMDTRRLLRKVTEKSDVSKEHITEVNVYRNFSFISADEGTAKRIVDAFRSERRNGKPLIEYAKR</sequence>
<name>A0A8J7URH0_METVO</name>
<dbReference type="InterPro" id="IPR014001">
    <property type="entry name" value="Helicase_ATP-bd"/>
</dbReference>
<keyword evidence="4 6" id="KW-0067">ATP-binding</keyword>
<dbReference type="InterPro" id="IPR027417">
    <property type="entry name" value="P-loop_NTPase"/>
</dbReference>
<dbReference type="GO" id="GO:0003724">
    <property type="term" value="F:RNA helicase activity"/>
    <property type="evidence" value="ECO:0007669"/>
    <property type="project" value="UniProtKB-EC"/>
</dbReference>
<feature type="region of interest" description="Disordered" evidence="7">
    <location>
        <begin position="455"/>
        <end position="511"/>
    </location>
</feature>
<dbReference type="InterPro" id="IPR012677">
    <property type="entry name" value="Nucleotide-bd_a/b_plait_sf"/>
</dbReference>
<dbReference type="PANTHER" id="PTHR47959">
    <property type="entry name" value="ATP-DEPENDENT RNA HELICASE RHLE-RELATED"/>
    <property type="match status" value="1"/>
</dbReference>